<evidence type="ECO:0000313" key="1">
    <source>
        <dbReference type="EMBL" id="CAB4161133.1"/>
    </source>
</evidence>
<protein>
    <recommendedName>
        <fullName evidence="2">VRR-NUC domain containing protein</fullName>
    </recommendedName>
</protein>
<proteinExistence type="predicted"/>
<gene>
    <name evidence="1" type="ORF">UFOVP766_31</name>
</gene>
<organism evidence="1">
    <name type="scientific">uncultured Caudovirales phage</name>
    <dbReference type="NCBI Taxonomy" id="2100421"/>
    <lineage>
        <taxon>Viruses</taxon>
        <taxon>Duplodnaviria</taxon>
        <taxon>Heunggongvirae</taxon>
        <taxon>Uroviricota</taxon>
        <taxon>Caudoviricetes</taxon>
        <taxon>Peduoviridae</taxon>
        <taxon>Maltschvirus</taxon>
        <taxon>Maltschvirus maltsch</taxon>
    </lineage>
</organism>
<name>A0A6J5NQL3_9CAUD</name>
<dbReference type="InterPro" id="IPR011856">
    <property type="entry name" value="tRNA_endonuc-like_dom_sf"/>
</dbReference>
<accession>A0A6J5NQL3</accession>
<dbReference type="EMBL" id="LR796699">
    <property type="protein sequence ID" value="CAB4161133.1"/>
    <property type="molecule type" value="Genomic_DNA"/>
</dbReference>
<sequence length="96" mass="10227">MRRAAKIDANQTQVVEALRAAGATVQSLAAVGQGVPDLLVGFQGQTLLMEVKDGRKRPSARQLNEQQLTWHGAWRGGPVAIVDGPDAALRMLGVLK</sequence>
<evidence type="ECO:0008006" key="2">
    <source>
        <dbReference type="Google" id="ProtNLM"/>
    </source>
</evidence>
<dbReference type="GO" id="GO:0003676">
    <property type="term" value="F:nucleic acid binding"/>
    <property type="evidence" value="ECO:0007669"/>
    <property type="project" value="InterPro"/>
</dbReference>
<reference evidence="1" key="1">
    <citation type="submission" date="2020-04" db="EMBL/GenBank/DDBJ databases">
        <authorList>
            <person name="Chiriac C."/>
            <person name="Salcher M."/>
            <person name="Ghai R."/>
            <person name="Kavagutti S V."/>
        </authorList>
    </citation>
    <scope>NUCLEOTIDE SEQUENCE</scope>
</reference>
<dbReference type="Gene3D" id="3.40.1350.10">
    <property type="match status" value="1"/>
</dbReference>